<accession>A0ABP3L0T8</accession>
<gene>
    <name evidence="1" type="ORF">GCM10009544_56820</name>
</gene>
<dbReference type="Pfam" id="PF13599">
    <property type="entry name" value="Pentapeptide_4"/>
    <property type="match status" value="1"/>
</dbReference>
<name>A0ABP3L0T8_9ACTN</name>
<comment type="caution">
    <text evidence="1">The sequence shown here is derived from an EMBL/GenBank/DDBJ whole genome shotgun (WGS) entry which is preliminary data.</text>
</comment>
<dbReference type="EMBL" id="BAAAHB010000105">
    <property type="protein sequence ID" value="GAA0488320.1"/>
    <property type="molecule type" value="Genomic_DNA"/>
</dbReference>
<dbReference type="PANTHER" id="PTHR14136:SF17">
    <property type="entry name" value="BTB_POZ DOMAIN-CONTAINING PROTEIN KCTD9"/>
    <property type="match status" value="1"/>
</dbReference>
<reference evidence="2" key="1">
    <citation type="journal article" date="2019" name="Int. J. Syst. Evol. Microbiol.">
        <title>The Global Catalogue of Microorganisms (GCM) 10K type strain sequencing project: providing services to taxonomists for standard genome sequencing and annotation.</title>
        <authorList>
            <consortium name="The Broad Institute Genomics Platform"/>
            <consortium name="The Broad Institute Genome Sequencing Center for Infectious Disease"/>
            <person name="Wu L."/>
            <person name="Ma J."/>
        </authorList>
    </citation>
    <scope>NUCLEOTIDE SEQUENCE [LARGE SCALE GENOMIC DNA]</scope>
    <source>
        <strain evidence="2">JCM 10649</strain>
    </source>
</reference>
<dbReference type="Pfam" id="PF00805">
    <property type="entry name" value="Pentapeptide"/>
    <property type="match status" value="1"/>
</dbReference>
<dbReference type="InterPro" id="IPR001646">
    <property type="entry name" value="5peptide_repeat"/>
</dbReference>
<evidence type="ECO:0000313" key="1">
    <source>
        <dbReference type="EMBL" id="GAA0488320.1"/>
    </source>
</evidence>
<evidence type="ECO:0008006" key="3">
    <source>
        <dbReference type="Google" id="ProtNLM"/>
    </source>
</evidence>
<organism evidence="1 2">
    <name type="scientific">Streptomyces stramineus</name>
    <dbReference type="NCBI Taxonomy" id="173861"/>
    <lineage>
        <taxon>Bacteria</taxon>
        <taxon>Bacillati</taxon>
        <taxon>Actinomycetota</taxon>
        <taxon>Actinomycetes</taxon>
        <taxon>Kitasatosporales</taxon>
        <taxon>Streptomycetaceae</taxon>
        <taxon>Streptomyces</taxon>
    </lineage>
</organism>
<evidence type="ECO:0000313" key="2">
    <source>
        <dbReference type="Proteomes" id="UP001499895"/>
    </source>
</evidence>
<dbReference type="SUPFAM" id="SSF141571">
    <property type="entry name" value="Pentapeptide repeat-like"/>
    <property type="match status" value="1"/>
</dbReference>
<dbReference type="RefSeq" id="WP_344096142.1">
    <property type="nucleotide sequence ID" value="NZ_BAAAHB010000105.1"/>
</dbReference>
<dbReference type="Gene3D" id="2.160.20.80">
    <property type="entry name" value="E3 ubiquitin-protein ligase SopA"/>
    <property type="match status" value="1"/>
</dbReference>
<keyword evidence="2" id="KW-1185">Reference proteome</keyword>
<sequence length="228" mass="24947">MKPRTVRQTSVILPVLDDPGLRLATVPSLGASGRRGEEFTYADASLRELDLADAHLLDGRVLRLRTQRTTLKDLRVDSVEFSGCDLGSLRWSGGKLSRAVFSDCKLLGAAFDSVAFDSVLFENCKLDYATFRRARATGPVIFSKCSLAEASFARCDLSAACFDGCGMRRTEFEGGQYRGCDLRNNDLSAVRGLPSLRQVVIDRAQVLQLAEALVSDLEVSFGEDRLSP</sequence>
<proteinExistence type="predicted"/>
<protein>
    <recommendedName>
        <fullName evidence="3">Pentapeptide repeat-containing protein</fullName>
    </recommendedName>
</protein>
<dbReference type="InterPro" id="IPR051082">
    <property type="entry name" value="Pentapeptide-BTB/POZ_domain"/>
</dbReference>
<dbReference type="Proteomes" id="UP001499895">
    <property type="component" value="Unassembled WGS sequence"/>
</dbReference>
<dbReference type="PANTHER" id="PTHR14136">
    <property type="entry name" value="BTB_POZ DOMAIN-CONTAINING PROTEIN KCTD9"/>
    <property type="match status" value="1"/>
</dbReference>